<evidence type="ECO:0000313" key="2">
    <source>
        <dbReference type="EMBL" id="CAH1790852.1"/>
    </source>
</evidence>
<sequence length="124" mass="14206">MNVPRPSKDDTEDDLLRYQEEFLRSKTKPSATVVKKPDKRKQDEAASEQGHKDVVKLEGFPDALPSPSVPVKKSKFQQETSNKKQVFQQDDPTLDPEEYLEKHDSHITSILKNIVEKNTLNAME</sequence>
<dbReference type="EMBL" id="CAIIXF020000008">
    <property type="protein sequence ID" value="CAH1790852.1"/>
    <property type="molecule type" value="Genomic_DNA"/>
</dbReference>
<feature type="non-terminal residue" evidence="2">
    <location>
        <position position="124"/>
    </location>
</feature>
<feature type="region of interest" description="Disordered" evidence="1">
    <location>
        <begin position="21"/>
        <end position="98"/>
    </location>
</feature>
<reference evidence="2" key="1">
    <citation type="submission" date="2022-03" db="EMBL/GenBank/DDBJ databases">
        <authorList>
            <person name="Martin C."/>
        </authorList>
    </citation>
    <scope>NUCLEOTIDE SEQUENCE</scope>
</reference>
<dbReference type="AlphaFoldDB" id="A0A8S4PDK0"/>
<dbReference type="Proteomes" id="UP000749559">
    <property type="component" value="Unassembled WGS sequence"/>
</dbReference>
<accession>A0A8S4PDK0</accession>
<dbReference type="InterPro" id="IPR039913">
    <property type="entry name" value="RPAP1/Rba50"/>
</dbReference>
<evidence type="ECO:0000313" key="3">
    <source>
        <dbReference type="Proteomes" id="UP000749559"/>
    </source>
</evidence>
<dbReference type="PANTHER" id="PTHR21483">
    <property type="entry name" value="RNA POLYMERASE II-ASSOCIATED PROTEIN 1"/>
    <property type="match status" value="1"/>
</dbReference>
<name>A0A8S4PDK0_OWEFU</name>
<protein>
    <submittedName>
        <fullName evidence="2">Uncharacterized protein</fullName>
    </submittedName>
</protein>
<feature type="compositionally biased region" description="Basic and acidic residues" evidence="1">
    <location>
        <begin position="40"/>
        <end position="56"/>
    </location>
</feature>
<feature type="compositionally biased region" description="Polar residues" evidence="1">
    <location>
        <begin position="77"/>
        <end position="91"/>
    </location>
</feature>
<comment type="caution">
    <text evidence="2">The sequence shown here is derived from an EMBL/GenBank/DDBJ whole genome shotgun (WGS) entry which is preliminary data.</text>
</comment>
<keyword evidence="3" id="KW-1185">Reference proteome</keyword>
<dbReference type="GO" id="GO:0006366">
    <property type="term" value="P:transcription by RNA polymerase II"/>
    <property type="evidence" value="ECO:0007669"/>
    <property type="project" value="InterPro"/>
</dbReference>
<organism evidence="2 3">
    <name type="scientific">Owenia fusiformis</name>
    <name type="common">Polychaete worm</name>
    <dbReference type="NCBI Taxonomy" id="6347"/>
    <lineage>
        <taxon>Eukaryota</taxon>
        <taxon>Metazoa</taxon>
        <taxon>Spiralia</taxon>
        <taxon>Lophotrochozoa</taxon>
        <taxon>Annelida</taxon>
        <taxon>Polychaeta</taxon>
        <taxon>Sedentaria</taxon>
        <taxon>Canalipalpata</taxon>
        <taxon>Sabellida</taxon>
        <taxon>Oweniida</taxon>
        <taxon>Oweniidae</taxon>
        <taxon>Owenia</taxon>
    </lineage>
</organism>
<proteinExistence type="predicted"/>
<dbReference type="OrthoDB" id="348201at2759"/>
<dbReference type="PANTHER" id="PTHR21483:SF18">
    <property type="entry name" value="RNA POLYMERASE II-ASSOCIATED PROTEIN 1"/>
    <property type="match status" value="1"/>
</dbReference>
<gene>
    <name evidence="2" type="ORF">OFUS_LOCUS16013</name>
</gene>
<evidence type="ECO:0000256" key="1">
    <source>
        <dbReference type="SAM" id="MobiDB-lite"/>
    </source>
</evidence>